<dbReference type="PANTHER" id="PTHR43160:SF3">
    <property type="entry name" value="ACONITATE HYDRATASE, MITOCHONDRIAL"/>
    <property type="match status" value="1"/>
</dbReference>
<comment type="caution">
    <text evidence="18">The sequence shown here is derived from an EMBL/GenBank/DDBJ whole genome shotgun (WGS) entry which is preliminary data.</text>
</comment>
<dbReference type="PROSITE" id="PS01244">
    <property type="entry name" value="ACONITASE_2"/>
    <property type="match status" value="1"/>
</dbReference>
<evidence type="ECO:0000256" key="13">
    <source>
        <dbReference type="ARBA" id="ARBA00029682"/>
    </source>
</evidence>
<evidence type="ECO:0000259" key="17">
    <source>
        <dbReference type="Pfam" id="PF00694"/>
    </source>
</evidence>
<dbReference type="Pfam" id="PF00694">
    <property type="entry name" value="Aconitase_C"/>
    <property type="match status" value="1"/>
</dbReference>
<proteinExistence type="inferred from homology"/>
<dbReference type="InterPro" id="IPR006248">
    <property type="entry name" value="Aconitase_mito-like"/>
</dbReference>
<evidence type="ECO:0000256" key="9">
    <source>
        <dbReference type="ARBA" id="ARBA00023004"/>
    </source>
</evidence>
<dbReference type="GO" id="GO:0005829">
    <property type="term" value="C:cytosol"/>
    <property type="evidence" value="ECO:0007669"/>
    <property type="project" value="TreeGrafter"/>
</dbReference>
<evidence type="ECO:0000259" key="16">
    <source>
        <dbReference type="Pfam" id="PF00330"/>
    </source>
</evidence>
<keyword evidence="7" id="KW-0479">Metal-binding</keyword>
<keyword evidence="9" id="KW-0408">Iron</keyword>
<evidence type="ECO:0000256" key="10">
    <source>
        <dbReference type="ARBA" id="ARBA00023014"/>
    </source>
</evidence>
<dbReference type="SUPFAM" id="SSF52016">
    <property type="entry name" value="LeuD/IlvD-like"/>
    <property type="match status" value="1"/>
</dbReference>
<dbReference type="GO" id="GO:0006099">
    <property type="term" value="P:tricarboxylic acid cycle"/>
    <property type="evidence" value="ECO:0007669"/>
    <property type="project" value="UniProtKB-UniPathway"/>
</dbReference>
<evidence type="ECO:0000256" key="4">
    <source>
        <dbReference type="ARBA" id="ARBA00012926"/>
    </source>
</evidence>
<evidence type="ECO:0000313" key="18">
    <source>
        <dbReference type="EMBL" id="RAJ83407.1"/>
    </source>
</evidence>
<accession>A0A327W2A5</accession>
<comment type="pathway">
    <text evidence="2">Carbohydrate metabolism; tricarboxylic acid cycle; isocitrate from oxaloacetate: step 2/2.</text>
</comment>
<evidence type="ECO:0000256" key="5">
    <source>
        <dbReference type="ARBA" id="ARBA00019378"/>
    </source>
</evidence>
<dbReference type="InterPro" id="IPR015928">
    <property type="entry name" value="Aconitase/3IPM_dehydase_swvl"/>
</dbReference>
<reference evidence="18 19" key="1">
    <citation type="submission" date="2018-06" db="EMBL/GenBank/DDBJ databases">
        <title>Genomic Encyclopedia of Archaeal and Bacterial Type Strains, Phase II (KMG-II): from individual species to whole genera.</title>
        <authorList>
            <person name="Goeker M."/>
        </authorList>
    </citation>
    <scope>NUCLEOTIDE SEQUENCE [LARGE SCALE GENOMIC DNA]</scope>
    <source>
        <strain evidence="18 19">DSM 29821</strain>
    </source>
</reference>
<dbReference type="NCBIfam" id="NF005558">
    <property type="entry name" value="PRK07229.1"/>
    <property type="match status" value="1"/>
</dbReference>
<evidence type="ECO:0000256" key="2">
    <source>
        <dbReference type="ARBA" id="ARBA00004717"/>
    </source>
</evidence>
<dbReference type="NCBIfam" id="TIGR01340">
    <property type="entry name" value="aconitase_mito"/>
    <property type="match status" value="1"/>
</dbReference>
<comment type="cofactor">
    <cofactor evidence="1">
        <name>[4Fe-4S] cluster</name>
        <dbReference type="ChEBI" id="CHEBI:49883"/>
    </cofactor>
</comment>
<dbReference type="Gene3D" id="3.20.19.10">
    <property type="entry name" value="Aconitase, domain 4"/>
    <property type="match status" value="1"/>
</dbReference>
<dbReference type="OrthoDB" id="9764318at2"/>
<dbReference type="PANTHER" id="PTHR43160">
    <property type="entry name" value="ACONITATE HYDRATASE B"/>
    <property type="match status" value="1"/>
</dbReference>
<dbReference type="InterPro" id="IPR015932">
    <property type="entry name" value="Aconitase_dom2"/>
</dbReference>
<dbReference type="FunFam" id="3.30.499.10:FF:000003">
    <property type="entry name" value="Aconitate hydratase, mitochondrial"/>
    <property type="match status" value="1"/>
</dbReference>
<evidence type="ECO:0000256" key="15">
    <source>
        <dbReference type="ARBA" id="ARBA00031977"/>
    </source>
</evidence>
<evidence type="ECO:0000256" key="12">
    <source>
        <dbReference type="ARBA" id="ARBA00023501"/>
    </source>
</evidence>
<comment type="catalytic activity">
    <reaction evidence="12">
        <text>citrate = D-threo-isocitrate</text>
        <dbReference type="Rhea" id="RHEA:10336"/>
        <dbReference type="ChEBI" id="CHEBI:15562"/>
        <dbReference type="ChEBI" id="CHEBI:16947"/>
        <dbReference type="EC" id="4.2.1.3"/>
    </reaction>
</comment>
<dbReference type="SUPFAM" id="SSF53732">
    <property type="entry name" value="Aconitase iron-sulfur domain"/>
    <property type="match status" value="1"/>
</dbReference>
<dbReference type="FunFam" id="3.30.499.10:FF:000004">
    <property type="entry name" value="Aconitate hydratase, mitochondrial"/>
    <property type="match status" value="1"/>
</dbReference>
<dbReference type="GO" id="GO:0051539">
    <property type="term" value="F:4 iron, 4 sulfur cluster binding"/>
    <property type="evidence" value="ECO:0007669"/>
    <property type="project" value="InterPro"/>
</dbReference>
<evidence type="ECO:0000256" key="14">
    <source>
        <dbReference type="ARBA" id="ARBA00031081"/>
    </source>
</evidence>
<dbReference type="UniPathway" id="UPA00223">
    <property type="reaction ID" value="UER00718"/>
</dbReference>
<dbReference type="InterPro" id="IPR036008">
    <property type="entry name" value="Aconitase_4Fe-4S_dom"/>
</dbReference>
<dbReference type="Pfam" id="PF00330">
    <property type="entry name" value="Aconitase"/>
    <property type="match status" value="1"/>
</dbReference>
<name>A0A327W2A5_9BACT</name>
<sequence length="756" mass="81355">MVFDIDMIKGVYAALPGKVEATRKMLGRPLTLAEKILYAHLFAPTATPYERGKSYVEFAPDRVAMQDATAQMALLQFMTCGRDKVAVPSTVHCDHLIQAENGAAKDLAAANNTNKEVYDFLSSISDKYGIGFWKPGAGIIHQVVLENYAFPGGMMIGTDSHTPNAGGLGMIAIGVGGADAVDVMAGLPWELKMPKLIGVKLTGKMSGWTSAKDIILKVAGILTVKGGTGCIVEYFGEGADSFSATGKATICNMGAEIGATCSLFGYDEKMGDYLKLTSRADVAAAADAVKEHLRPDAEVYADPAKYYDQVIEINLDELEPYVNGPFTPDLAWPISKFAQAVKENNWPEKLEVALIGSCTNSSYEDISRSASLAQQAIDKGLGMKSEYTITPGSELVRYTIERDGLLNTFAQVGGVVLANACGPCIGQWARHIDDPNRKNSIITSFNRNFAKRNDGLASTHAFVASPEIVTALAIAGSLTFNPLTDTLKNKNGEDVKLDEPKGFELPVKGFAVEDAGYQAPAADGSNVQVIVSPESQRLQLLAPFAAWEGTDLKGLKLLIKAKGKCTTDHISMAGPWLKFRGHLDNISNNMLIGAVNAFNDKTDTVKNELTGEYGAVPATMRAYKAAGLGAVVVGDENYGEGSSREHAAMEPRHLGVRAILVKSFARIHETNLKKQGMLALTFANKEDYDKVQEDDNIDILGLTSFVPGSQLTVVLNHKDGSKDEFAVNHTYNEQQIQWFKAGGALNVIRAEFAKKA</sequence>
<evidence type="ECO:0000256" key="1">
    <source>
        <dbReference type="ARBA" id="ARBA00001966"/>
    </source>
</evidence>
<dbReference type="EMBL" id="QLMA01000003">
    <property type="protein sequence ID" value="RAJ83407.1"/>
    <property type="molecule type" value="Genomic_DNA"/>
</dbReference>
<evidence type="ECO:0000256" key="7">
    <source>
        <dbReference type="ARBA" id="ARBA00022723"/>
    </source>
</evidence>
<gene>
    <name evidence="18" type="ORF">CLV59_103374</name>
</gene>
<dbReference type="PRINTS" id="PR00415">
    <property type="entry name" value="ACONITASE"/>
</dbReference>
<dbReference type="Gene3D" id="3.40.1060.10">
    <property type="entry name" value="Aconitase, Domain 2"/>
    <property type="match status" value="1"/>
</dbReference>
<dbReference type="AlphaFoldDB" id="A0A327W2A5"/>
<dbReference type="FunFam" id="3.40.1060.10:FF:000001">
    <property type="entry name" value="Aconitate hydratase, mitochondrial"/>
    <property type="match status" value="1"/>
</dbReference>
<feature type="domain" description="Aconitase/3-isopropylmalate dehydratase large subunit alpha/beta/alpha" evidence="16">
    <location>
        <begin position="34"/>
        <end position="476"/>
    </location>
</feature>
<dbReference type="InterPro" id="IPR001030">
    <property type="entry name" value="Acoase/IPM_deHydtase_lsu_aba"/>
</dbReference>
<dbReference type="InterPro" id="IPR015931">
    <property type="entry name" value="Acnase/IPM_dHydase_lsu_aba_1/3"/>
</dbReference>
<dbReference type="InterPro" id="IPR000573">
    <property type="entry name" value="AconitaseA/IPMdHydase_ssu_swvl"/>
</dbReference>
<dbReference type="RefSeq" id="WP_111592055.1">
    <property type="nucleotide sequence ID" value="NZ_QLMA01000003.1"/>
</dbReference>
<keyword evidence="6" id="KW-0816">Tricarboxylic acid cycle</keyword>
<evidence type="ECO:0000256" key="11">
    <source>
        <dbReference type="ARBA" id="ARBA00023239"/>
    </source>
</evidence>
<evidence type="ECO:0000313" key="19">
    <source>
        <dbReference type="Proteomes" id="UP000249819"/>
    </source>
</evidence>
<dbReference type="FunFam" id="3.20.19.10:FF:000002">
    <property type="entry name" value="Aconitate hydratase, mitochondrial"/>
    <property type="match status" value="1"/>
</dbReference>
<keyword evidence="11" id="KW-0456">Lyase</keyword>
<dbReference type="InterPro" id="IPR050926">
    <property type="entry name" value="Aconitase/IPM_isomerase"/>
</dbReference>
<keyword evidence="8" id="KW-0809">Transit peptide</keyword>
<dbReference type="InterPro" id="IPR018136">
    <property type="entry name" value="Aconitase_4Fe-4S_BS"/>
</dbReference>
<evidence type="ECO:0000256" key="3">
    <source>
        <dbReference type="ARBA" id="ARBA00007185"/>
    </source>
</evidence>
<protein>
    <recommendedName>
        <fullName evidence="5">Aconitate hydratase A</fullName>
        <ecNumber evidence="4">4.2.1.3</ecNumber>
    </recommendedName>
    <alternativeName>
        <fullName evidence="13">Citrate hydro-lyase</fullName>
    </alternativeName>
    <alternativeName>
        <fullName evidence="15">Iron-responsive protein-like</fullName>
    </alternativeName>
    <alternativeName>
        <fullName evidence="14">RNA-binding protein</fullName>
    </alternativeName>
</protein>
<keyword evidence="10" id="KW-0411">Iron-sulfur</keyword>
<dbReference type="Proteomes" id="UP000249819">
    <property type="component" value="Unassembled WGS sequence"/>
</dbReference>
<organism evidence="18 19">
    <name type="scientific">Chitinophaga dinghuensis</name>
    <dbReference type="NCBI Taxonomy" id="1539050"/>
    <lineage>
        <taxon>Bacteria</taxon>
        <taxon>Pseudomonadati</taxon>
        <taxon>Bacteroidota</taxon>
        <taxon>Chitinophagia</taxon>
        <taxon>Chitinophagales</taxon>
        <taxon>Chitinophagaceae</taxon>
        <taxon>Chitinophaga</taxon>
    </lineage>
</organism>
<dbReference type="GO" id="GO:0003994">
    <property type="term" value="F:aconitate hydratase activity"/>
    <property type="evidence" value="ECO:0007669"/>
    <property type="project" value="UniProtKB-EC"/>
</dbReference>
<dbReference type="EC" id="4.2.1.3" evidence="4"/>
<comment type="similarity">
    <text evidence="3">Belongs to the aconitase/IPM isomerase family.</text>
</comment>
<feature type="domain" description="Aconitase A/isopropylmalate dehydratase small subunit swivel" evidence="17">
    <location>
        <begin position="557"/>
        <end position="684"/>
    </location>
</feature>
<evidence type="ECO:0000256" key="6">
    <source>
        <dbReference type="ARBA" id="ARBA00022532"/>
    </source>
</evidence>
<dbReference type="PROSITE" id="PS00450">
    <property type="entry name" value="ACONITASE_1"/>
    <property type="match status" value="1"/>
</dbReference>
<keyword evidence="19" id="KW-1185">Reference proteome</keyword>
<dbReference type="Gene3D" id="3.30.499.10">
    <property type="entry name" value="Aconitase, domain 3"/>
    <property type="match status" value="2"/>
</dbReference>
<evidence type="ECO:0000256" key="8">
    <source>
        <dbReference type="ARBA" id="ARBA00022946"/>
    </source>
</evidence>
<dbReference type="GO" id="GO:0046872">
    <property type="term" value="F:metal ion binding"/>
    <property type="evidence" value="ECO:0007669"/>
    <property type="project" value="UniProtKB-KW"/>
</dbReference>